<evidence type="ECO:0000256" key="4">
    <source>
        <dbReference type="ARBA" id="ARBA00022989"/>
    </source>
</evidence>
<comment type="subcellular location">
    <subcellularLocation>
        <location evidence="1">Membrane</location>
        <topology evidence="1">Multi-pass membrane protein</topology>
    </subcellularLocation>
</comment>
<evidence type="ECO:0000256" key="3">
    <source>
        <dbReference type="ARBA" id="ARBA00022692"/>
    </source>
</evidence>
<dbReference type="EMBL" id="KN847041">
    <property type="protein sequence ID" value="KIW31348.1"/>
    <property type="molecule type" value="Genomic_DNA"/>
</dbReference>
<accession>A0A0D2CJL5</accession>
<reference evidence="8 9" key="1">
    <citation type="submission" date="2015-01" db="EMBL/GenBank/DDBJ databases">
        <title>The Genome Sequence of Cladophialophora immunda CBS83496.</title>
        <authorList>
            <consortium name="The Broad Institute Genomics Platform"/>
            <person name="Cuomo C."/>
            <person name="de Hoog S."/>
            <person name="Gorbushina A."/>
            <person name="Stielow B."/>
            <person name="Teixiera M."/>
            <person name="Abouelleil A."/>
            <person name="Chapman S.B."/>
            <person name="Priest M."/>
            <person name="Young S.K."/>
            <person name="Wortman J."/>
            <person name="Nusbaum C."/>
            <person name="Birren B."/>
        </authorList>
    </citation>
    <scope>NUCLEOTIDE SEQUENCE [LARGE SCALE GENOMIC DNA]</scope>
    <source>
        <strain evidence="8 9">CBS 83496</strain>
    </source>
</reference>
<organism evidence="8 9">
    <name type="scientific">Cladophialophora immunda</name>
    <dbReference type="NCBI Taxonomy" id="569365"/>
    <lineage>
        <taxon>Eukaryota</taxon>
        <taxon>Fungi</taxon>
        <taxon>Dikarya</taxon>
        <taxon>Ascomycota</taxon>
        <taxon>Pezizomycotina</taxon>
        <taxon>Eurotiomycetes</taxon>
        <taxon>Chaetothyriomycetidae</taxon>
        <taxon>Chaetothyriales</taxon>
        <taxon>Herpotrichiellaceae</taxon>
        <taxon>Cladophialophora</taxon>
    </lineage>
</organism>
<keyword evidence="9" id="KW-1185">Reference proteome</keyword>
<proteinExistence type="inferred from homology"/>
<feature type="transmembrane region" description="Helical" evidence="6">
    <location>
        <begin position="164"/>
        <end position="187"/>
    </location>
</feature>
<dbReference type="VEuPathDB" id="FungiDB:PV07_03005"/>
<dbReference type="RefSeq" id="XP_016251564.1">
    <property type="nucleotide sequence ID" value="XM_016389662.1"/>
</dbReference>
<evidence type="ECO:0000313" key="8">
    <source>
        <dbReference type="EMBL" id="KIW31348.1"/>
    </source>
</evidence>
<dbReference type="HOGENOM" id="CLU_049109_3_1_1"/>
<dbReference type="Proteomes" id="UP000054466">
    <property type="component" value="Unassembled WGS sequence"/>
</dbReference>
<gene>
    <name evidence="8" type="ORF">PV07_03005</name>
</gene>
<dbReference type="Pfam" id="PF04117">
    <property type="entry name" value="Mpv17_PMP22"/>
    <property type="match status" value="1"/>
</dbReference>
<sequence length="251" mass="29139">MPRESTDKWLSKLRPGRPLLEAWILSAIIVSISNALAQVIDAYKKEEAFTFDVPRLLRFLCLDLITAPLNYKWQELLERSFPRHERPPSRKDYHSIPLEDRDVEKDSNADEVEDDDDDHREPAVAGGSSSPRRQQQQSRPPKRTKKKRKKTVSKKNWRNIWTKWFIDCVTLGAIFNTVAFLVIMGFLNGQPARIPHNLRTQTVTIIVNGYKIWPFANIIAHSVISFERRIPFFATVALCWNVYLSLVAERL</sequence>
<comment type="similarity">
    <text evidence="2 6">Belongs to the peroxisomal membrane protein PXMP2/4 family.</text>
</comment>
<feature type="compositionally biased region" description="Basic and acidic residues" evidence="7">
    <location>
        <begin position="83"/>
        <end position="108"/>
    </location>
</feature>
<keyword evidence="3 6" id="KW-0812">Transmembrane</keyword>
<feature type="compositionally biased region" description="Acidic residues" evidence="7">
    <location>
        <begin position="109"/>
        <end position="118"/>
    </location>
</feature>
<dbReference type="PANTHER" id="PTHR11266:SF80">
    <property type="entry name" value="PEROXISOMAL MEMBRANE PROTEIN 2"/>
    <property type="match status" value="1"/>
</dbReference>
<evidence type="ECO:0000256" key="5">
    <source>
        <dbReference type="ARBA" id="ARBA00023136"/>
    </source>
</evidence>
<keyword evidence="4 6" id="KW-1133">Transmembrane helix</keyword>
<evidence type="ECO:0000313" key="9">
    <source>
        <dbReference type="Proteomes" id="UP000054466"/>
    </source>
</evidence>
<dbReference type="InterPro" id="IPR007248">
    <property type="entry name" value="Mpv17_PMP22"/>
</dbReference>
<keyword evidence="5 6" id="KW-0472">Membrane</keyword>
<dbReference type="OrthoDB" id="10267969at2759"/>
<feature type="transmembrane region" description="Helical" evidence="6">
    <location>
        <begin position="230"/>
        <end position="248"/>
    </location>
</feature>
<feature type="compositionally biased region" description="Basic residues" evidence="7">
    <location>
        <begin position="140"/>
        <end position="154"/>
    </location>
</feature>
<evidence type="ECO:0000256" key="1">
    <source>
        <dbReference type="ARBA" id="ARBA00004141"/>
    </source>
</evidence>
<dbReference type="STRING" id="569365.A0A0D2CJL5"/>
<dbReference type="PANTHER" id="PTHR11266">
    <property type="entry name" value="PEROXISOMAL MEMBRANE PROTEIN 2, PXMP2 MPV17"/>
    <property type="match status" value="1"/>
</dbReference>
<dbReference type="GeneID" id="27342199"/>
<feature type="region of interest" description="Disordered" evidence="7">
    <location>
        <begin position="83"/>
        <end position="154"/>
    </location>
</feature>
<evidence type="ECO:0000256" key="7">
    <source>
        <dbReference type="SAM" id="MobiDB-lite"/>
    </source>
</evidence>
<evidence type="ECO:0000256" key="6">
    <source>
        <dbReference type="RuleBase" id="RU363053"/>
    </source>
</evidence>
<feature type="transmembrane region" description="Helical" evidence="6">
    <location>
        <begin position="20"/>
        <end position="40"/>
    </location>
</feature>
<feature type="compositionally biased region" description="Low complexity" evidence="7">
    <location>
        <begin position="128"/>
        <end position="139"/>
    </location>
</feature>
<name>A0A0D2CJL5_9EURO</name>
<evidence type="ECO:0000256" key="2">
    <source>
        <dbReference type="ARBA" id="ARBA00006824"/>
    </source>
</evidence>
<protein>
    <submittedName>
        <fullName evidence="8">Uncharacterized protein</fullName>
    </submittedName>
</protein>
<dbReference type="GO" id="GO:0005778">
    <property type="term" value="C:peroxisomal membrane"/>
    <property type="evidence" value="ECO:0007669"/>
    <property type="project" value="TreeGrafter"/>
</dbReference>
<dbReference type="AlphaFoldDB" id="A0A0D2CJL5"/>